<dbReference type="InterPro" id="IPR035952">
    <property type="entry name" value="Rhomboid-like_sf"/>
</dbReference>
<evidence type="ECO:0000256" key="1">
    <source>
        <dbReference type="ARBA" id="ARBA00004141"/>
    </source>
</evidence>
<feature type="transmembrane region" description="Helical" evidence="5">
    <location>
        <begin position="111"/>
        <end position="130"/>
    </location>
</feature>
<feature type="transmembrane region" description="Helical" evidence="5">
    <location>
        <begin position="86"/>
        <end position="105"/>
    </location>
</feature>
<sequence>MKLDQKDRDSLTFIATVVVLITIVHILNVITAGYLSDFGLLPRHFTGFTGIVAYPFLHGSWGHLISNILSFSVLAFLVSRTGLARLIAIFMMSWVGSGLGVWFFGRMHYHIGLSGIIYGLWAYLLIYAIMYRSVKSIAIAILVMFFYGSMIWGFLPTREWISYESHLFGAISGGIAGYLYARRDRGGRNNVSDV</sequence>
<dbReference type="EMBL" id="PYMH01000001">
    <property type="protein sequence ID" value="PSU36005.1"/>
    <property type="molecule type" value="Genomic_DNA"/>
</dbReference>
<dbReference type="GO" id="GO:0016020">
    <property type="term" value="C:membrane"/>
    <property type="evidence" value="ECO:0007669"/>
    <property type="project" value="UniProtKB-SubCell"/>
</dbReference>
<evidence type="ECO:0000256" key="2">
    <source>
        <dbReference type="ARBA" id="ARBA00022692"/>
    </source>
</evidence>
<evidence type="ECO:0000313" key="8">
    <source>
        <dbReference type="Proteomes" id="UP000241222"/>
    </source>
</evidence>
<dbReference type="Pfam" id="PF01694">
    <property type="entry name" value="Rhomboid"/>
    <property type="match status" value="1"/>
</dbReference>
<dbReference type="AlphaFoldDB" id="A0A2T3J3Z9"/>
<evidence type="ECO:0000256" key="4">
    <source>
        <dbReference type="ARBA" id="ARBA00023136"/>
    </source>
</evidence>
<dbReference type="GO" id="GO:0004252">
    <property type="term" value="F:serine-type endopeptidase activity"/>
    <property type="evidence" value="ECO:0007669"/>
    <property type="project" value="InterPro"/>
</dbReference>
<comment type="caution">
    <text evidence="7">The sequence shown here is derived from an EMBL/GenBank/DDBJ whole genome shotgun (WGS) entry which is preliminary data.</text>
</comment>
<evidence type="ECO:0000256" key="5">
    <source>
        <dbReference type="SAM" id="Phobius"/>
    </source>
</evidence>
<dbReference type="Gene3D" id="1.20.1540.10">
    <property type="entry name" value="Rhomboid-like"/>
    <property type="match status" value="1"/>
</dbReference>
<keyword evidence="8" id="KW-1185">Reference proteome</keyword>
<gene>
    <name evidence="7" type="ORF">C9I99_03045</name>
</gene>
<feature type="domain" description="Peptidase S54 rhomboid" evidence="6">
    <location>
        <begin position="49"/>
        <end position="182"/>
    </location>
</feature>
<dbReference type="Proteomes" id="UP000241222">
    <property type="component" value="Unassembled WGS sequence"/>
</dbReference>
<keyword evidence="2 5" id="KW-0812">Transmembrane</keyword>
<feature type="transmembrane region" description="Helical" evidence="5">
    <location>
        <begin position="56"/>
        <end position="79"/>
    </location>
</feature>
<dbReference type="GO" id="GO:0006508">
    <property type="term" value="P:proteolysis"/>
    <property type="evidence" value="ECO:0007669"/>
    <property type="project" value="UniProtKB-KW"/>
</dbReference>
<evidence type="ECO:0000256" key="3">
    <source>
        <dbReference type="ARBA" id="ARBA00022989"/>
    </source>
</evidence>
<feature type="transmembrane region" description="Helical" evidence="5">
    <location>
        <begin position="12"/>
        <end position="36"/>
    </location>
</feature>
<dbReference type="SUPFAM" id="SSF144091">
    <property type="entry name" value="Rhomboid-like"/>
    <property type="match status" value="1"/>
</dbReference>
<feature type="transmembrane region" description="Helical" evidence="5">
    <location>
        <begin position="161"/>
        <end position="181"/>
    </location>
</feature>
<keyword evidence="7" id="KW-0378">Hydrolase</keyword>
<evidence type="ECO:0000259" key="6">
    <source>
        <dbReference type="Pfam" id="PF01694"/>
    </source>
</evidence>
<keyword evidence="7" id="KW-0645">Protease</keyword>
<proteinExistence type="predicted"/>
<keyword evidence="4 5" id="KW-0472">Membrane</keyword>
<dbReference type="OrthoDB" id="465874at2"/>
<feature type="transmembrane region" description="Helical" evidence="5">
    <location>
        <begin position="137"/>
        <end position="155"/>
    </location>
</feature>
<protein>
    <submittedName>
        <fullName evidence="7">Rhomboid family intramembrane serine protease</fullName>
    </submittedName>
</protein>
<reference evidence="7 8" key="1">
    <citation type="submission" date="2018-03" db="EMBL/GenBank/DDBJ databases">
        <title>Whole genome sequencing of Histamine producing bacteria.</title>
        <authorList>
            <person name="Butler K."/>
        </authorList>
    </citation>
    <scope>NUCLEOTIDE SEQUENCE [LARGE SCALE GENOMIC DNA]</scope>
    <source>
        <strain evidence="7 8">JCM 13586</strain>
    </source>
</reference>
<name>A0A2T3J3Z9_9GAMM</name>
<evidence type="ECO:0000313" key="7">
    <source>
        <dbReference type="EMBL" id="PSU36005.1"/>
    </source>
</evidence>
<dbReference type="InterPro" id="IPR022764">
    <property type="entry name" value="Peptidase_S54_rhomboid_dom"/>
</dbReference>
<accession>A0A2T3J3Z9</accession>
<dbReference type="RefSeq" id="WP_107347359.1">
    <property type="nucleotide sequence ID" value="NZ_PYMH01000001.1"/>
</dbReference>
<organism evidence="7 8">
    <name type="scientific">Photobacterium lutimaris</name>
    <dbReference type="NCBI Taxonomy" id="388278"/>
    <lineage>
        <taxon>Bacteria</taxon>
        <taxon>Pseudomonadati</taxon>
        <taxon>Pseudomonadota</taxon>
        <taxon>Gammaproteobacteria</taxon>
        <taxon>Vibrionales</taxon>
        <taxon>Vibrionaceae</taxon>
        <taxon>Photobacterium</taxon>
    </lineage>
</organism>
<keyword evidence="3 5" id="KW-1133">Transmembrane helix</keyword>
<comment type="subcellular location">
    <subcellularLocation>
        <location evidence="1">Membrane</location>
        <topology evidence="1">Multi-pass membrane protein</topology>
    </subcellularLocation>
</comment>